<dbReference type="EMBL" id="GIKN01002087">
    <property type="protein sequence ID" value="NIE44360.1"/>
    <property type="molecule type" value="Transcribed_RNA"/>
</dbReference>
<name>A0A6G5A2H7_RHIMP</name>
<accession>A0A6G5A2H7</accession>
<feature type="signal peptide" evidence="1">
    <location>
        <begin position="1"/>
        <end position="23"/>
    </location>
</feature>
<sequence length="157" mass="18288">MKAGVLLAIFVLITTRITIHTSCVDIKQFVNTSQKIWTVRTTNRAFIKCEADQMKSIRPLSIDFVRSSSIMRTSRNLRILGVFDSQHKKRMTLFLQRERRLLRSASHKFFYKPKTSPKLSKFFQSHYRNGASFSCLQFSMSADNQSREISMTLLIGW</sequence>
<dbReference type="OrthoDB" id="10387124at2759"/>
<protein>
    <submittedName>
        <fullName evidence="2">Putative lipocalin</fullName>
    </submittedName>
</protein>
<organism evidence="2">
    <name type="scientific">Rhipicephalus microplus</name>
    <name type="common">Cattle tick</name>
    <name type="synonym">Boophilus microplus</name>
    <dbReference type="NCBI Taxonomy" id="6941"/>
    <lineage>
        <taxon>Eukaryota</taxon>
        <taxon>Metazoa</taxon>
        <taxon>Ecdysozoa</taxon>
        <taxon>Arthropoda</taxon>
        <taxon>Chelicerata</taxon>
        <taxon>Arachnida</taxon>
        <taxon>Acari</taxon>
        <taxon>Parasitiformes</taxon>
        <taxon>Ixodida</taxon>
        <taxon>Ixodoidea</taxon>
        <taxon>Ixodidae</taxon>
        <taxon>Rhipicephalinae</taxon>
        <taxon>Rhipicephalus</taxon>
        <taxon>Boophilus</taxon>
    </lineage>
</organism>
<dbReference type="AlphaFoldDB" id="A0A6G5A2H7"/>
<dbReference type="VEuPathDB" id="VectorBase:LOC119164695"/>
<feature type="chain" id="PRO_5026344207" evidence="1">
    <location>
        <begin position="24"/>
        <end position="157"/>
    </location>
</feature>
<evidence type="ECO:0000256" key="1">
    <source>
        <dbReference type="SAM" id="SignalP"/>
    </source>
</evidence>
<keyword evidence="1" id="KW-0732">Signal</keyword>
<evidence type="ECO:0000313" key="2">
    <source>
        <dbReference type="EMBL" id="NIE44360.1"/>
    </source>
</evidence>
<proteinExistence type="predicted"/>
<reference evidence="2" key="1">
    <citation type="submission" date="2020-03" db="EMBL/GenBank/DDBJ databases">
        <title>A transcriptome and proteome of the tick Rhipicephalus microplus shaped by the genetic composition of its hosts and developmental stage.</title>
        <authorList>
            <person name="Garcia G.R."/>
            <person name="Ribeiro J.M.C."/>
            <person name="Maruyama S.R."/>
            <person name="Gardinasse L.G."/>
            <person name="Nelson K."/>
            <person name="Ferreira B.R."/>
            <person name="Andrade T.G."/>
            <person name="Santos I.K.F.M."/>
        </authorList>
    </citation>
    <scope>NUCLEOTIDE SEQUENCE</scope>
    <source>
        <strain evidence="2">NSGR</strain>
        <tissue evidence="2">Salivary glands</tissue>
    </source>
</reference>